<dbReference type="EMBL" id="JBCNJP010000014">
    <property type="protein sequence ID" value="KAK9069203.1"/>
    <property type="molecule type" value="Genomic_DNA"/>
</dbReference>
<dbReference type="Pfam" id="PF00226">
    <property type="entry name" value="DnaJ"/>
    <property type="match status" value="1"/>
</dbReference>
<evidence type="ECO:0000313" key="4">
    <source>
        <dbReference type="Proteomes" id="UP001408789"/>
    </source>
</evidence>
<dbReference type="CDD" id="cd06257">
    <property type="entry name" value="DnaJ"/>
    <property type="match status" value="2"/>
</dbReference>
<dbReference type="InterPro" id="IPR001623">
    <property type="entry name" value="DnaJ_domain"/>
</dbReference>
<feature type="region of interest" description="Disordered" evidence="1">
    <location>
        <begin position="32"/>
        <end position="63"/>
    </location>
</feature>
<dbReference type="Proteomes" id="UP001408789">
    <property type="component" value="Unassembled WGS sequence"/>
</dbReference>
<evidence type="ECO:0000313" key="3">
    <source>
        <dbReference type="EMBL" id="KAK9069203.1"/>
    </source>
</evidence>
<feature type="region of interest" description="Disordered" evidence="1">
    <location>
        <begin position="229"/>
        <end position="256"/>
    </location>
</feature>
<name>A0AAP0DDH6_9ASTR</name>
<dbReference type="SMART" id="SM00271">
    <property type="entry name" value="DnaJ"/>
    <property type="match status" value="2"/>
</dbReference>
<dbReference type="PROSITE" id="PS50076">
    <property type="entry name" value="DNAJ_2"/>
    <property type="match status" value="1"/>
</dbReference>
<dbReference type="PANTHER" id="PTHR45376">
    <property type="entry name" value="CHAPERONE DNAJ-DOMAIN SUPERFAMILY PROTEIN-RELATED"/>
    <property type="match status" value="1"/>
</dbReference>
<gene>
    <name evidence="3" type="ORF">SSX86_013319</name>
</gene>
<keyword evidence="4" id="KW-1185">Reference proteome</keyword>
<feature type="domain" description="J" evidence="2">
    <location>
        <begin position="328"/>
        <end position="389"/>
    </location>
</feature>
<organism evidence="3 4">
    <name type="scientific">Deinandra increscens subsp. villosa</name>
    <dbReference type="NCBI Taxonomy" id="3103831"/>
    <lineage>
        <taxon>Eukaryota</taxon>
        <taxon>Viridiplantae</taxon>
        <taxon>Streptophyta</taxon>
        <taxon>Embryophyta</taxon>
        <taxon>Tracheophyta</taxon>
        <taxon>Spermatophyta</taxon>
        <taxon>Magnoliopsida</taxon>
        <taxon>eudicotyledons</taxon>
        <taxon>Gunneridae</taxon>
        <taxon>Pentapetalae</taxon>
        <taxon>asterids</taxon>
        <taxon>campanulids</taxon>
        <taxon>Asterales</taxon>
        <taxon>Asteraceae</taxon>
        <taxon>Asteroideae</taxon>
        <taxon>Heliantheae alliance</taxon>
        <taxon>Madieae</taxon>
        <taxon>Madiinae</taxon>
        <taxon>Deinandra</taxon>
    </lineage>
</organism>
<sequence>MSTTLAPATAPATTVQHITKASSDELLSKFAELDSPDDHRSNKSLRLFKRQKRSAQSLPPLARRESCEFTGGTTLLAERKSLLPPVVSARRSSGAAFVRQLKIGRSGFRSRNFRKRSFFGTIEKTWQRTLDGASKVFMETQYNRHKRLLRGFSFSEDVEEKSQRLETDLSKDILSNDRIVLGLSDSGPLTLEQVKKAYRDCALKWHPDLHDISSKAEYDHVEFCPYLSHESSRPRNRGNGWSEEFSGARDDSKRARSRARKQGFPFYEDEEEDGPKFWGSQWNSSAHYKYKRASWFDEEEEYDDSQSSSWSKSHTSSESQRLEIDLSKDRIALGLSGSGPLTLEHVKKAYRDCALKWHPDRHDGPSKVIAEEKFKACNSAYQSLCDNLGAN</sequence>
<reference evidence="3 4" key="1">
    <citation type="submission" date="2024-04" db="EMBL/GenBank/DDBJ databases">
        <title>The reference genome of an endangered Asteraceae, Deinandra increscens subsp. villosa, native to the Central Coast of California.</title>
        <authorList>
            <person name="Guilliams M."/>
            <person name="Hasenstab-Lehman K."/>
            <person name="Meyer R."/>
            <person name="Mcevoy S."/>
        </authorList>
    </citation>
    <scope>NUCLEOTIDE SEQUENCE [LARGE SCALE GENOMIC DNA]</scope>
    <source>
        <tissue evidence="3">Leaf</tissue>
    </source>
</reference>
<dbReference type="InterPro" id="IPR036869">
    <property type="entry name" value="J_dom_sf"/>
</dbReference>
<dbReference type="Gene3D" id="1.10.287.110">
    <property type="entry name" value="DnaJ domain"/>
    <property type="match status" value="2"/>
</dbReference>
<proteinExistence type="predicted"/>
<comment type="caution">
    <text evidence="3">The sequence shown here is derived from an EMBL/GenBank/DDBJ whole genome shotgun (WGS) entry which is preliminary data.</text>
</comment>
<dbReference type="PANTHER" id="PTHR45376:SF1">
    <property type="entry name" value="CHAPERONE DNAJ-DOMAIN SUPERFAMILY PROTEIN-RELATED"/>
    <property type="match status" value="1"/>
</dbReference>
<evidence type="ECO:0000259" key="2">
    <source>
        <dbReference type="PROSITE" id="PS50076"/>
    </source>
</evidence>
<dbReference type="AlphaFoldDB" id="A0AAP0DDH6"/>
<dbReference type="SUPFAM" id="SSF46565">
    <property type="entry name" value="Chaperone J-domain"/>
    <property type="match status" value="2"/>
</dbReference>
<accession>A0AAP0DDH6</accession>
<protein>
    <recommendedName>
        <fullName evidence="2">J domain-containing protein</fullName>
    </recommendedName>
</protein>
<feature type="compositionally biased region" description="Basic residues" evidence="1">
    <location>
        <begin position="42"/>
        <end position="53"/>
    </location>
</feature>
<evidence type="ECO:0000256" key="1">
    <source>
        <dbReference type="SAM" id="MobiDB-lite"/>
    </source>
</evidence>